<evidence type="ECO:0000256" key="3">
    <source>
        <dbReference type="SAM" id="MobiDB-lite"/>
    </source>
</evidence>
<gene>
    <name evidence="4" type="ORF">GPECTOR_7g935</name>
</gene>
<proteinExistence type="predicted"/>
<evidence type="ECO:0008006" key="6">
    <source>
        <dbReference type="Google" id="ProtNLM"/>
    </source>
</evidence>
<dbReference type="GO" id="GO:0008654">
    <property type="term" value="P:phospholipid biosynthetic process"/>
    <property type="evidence" value="ECO:0007669"/>
    <property type="project" value="InterPro"/>
</dbReference>
<evidence type="ECO:0000313" key="5">
    <source>
        <dbReference type="Proteomes" id="UP000075714"/>
    </source>
</evidence>
<dbReference type="PANTHER" id="PTHR10067">
    <property type="entry name" value="PHOSPHATIDYLSERINE DECARBOXYLASE"/>
    <property type="match status" value="1"/>
</dbReference>
<organism evidence="4 5">
    <name type="scientific">Gonium pectorale</name>
    <name type="common">Green alga</name>
    <dbReference type="NCBI Taxonomy" id="33097"/>
    <lineage>
        <taxon>Eukaryota</taxon>
        <taxon>Viridiplantae</taxon>
        <taxon>Chlorophyta</taxon>
        <taxon>core chlorophytes</taxon>
        <taxon>Chlorophyceae</taxon>
        <taxon>CS clade</taxon>
        <taxon>Chlamydomonadales</taxon>
        <taxon>Volvocaceae</taxon>
        <taxon>Gonium</taxon>
    </lineage>
</organism>
<evidence type="ECO:0000256" key="2">
    <source>
        <dbReference type="ARBA" id="ARBA00023239"/>
    </source>
</evidence>
<evidence type="ECO:0000313" key="4">
    <source>
        <dbReference type="EMBL" id="KXZ53485.1"/>
    </source>
</evidence>
<reference evidence="5" key="1">
    <citation type="journal article" date="2016" name="Nat. Commun.">
        <title>The Gonium pectorale genome demonstrates co-option of cell cycle regulation during the evolution of multicellularity.</title>
        <authorList>
            <person name="Hanschen E.R."/>
            <person name="Marriage T.N."/>
            <person name="Ferris P.J."/>
            <person name="Hamaji T."/>
            <person name="Toyoda A."/>
            <person name="Fujiyama A."/>
            <person name="Neme R."/>
            <person name="Noguchi H."/>
            <person name="Minakuchi Y."/>
            <person name="Suzuki M."/>
            <person name="Kawai-Toyooka H."/>
            <person name="Smith D.R."/>
            <person name="Sparks H."/>
            <person name="Anderson J."/>
            <person name="Bakaric R."/>
            <person name="Luria V."/>
            <person name="Karger A."/>
            <person name="Kirschner M.W."/>
            <person name="Durand P.M."/>
            <person name="Michod R.E."/>
            <person name="Nozaki H."/>
            <person name="Olson B.J."/>
        </authorList>
    </citation>
    <scope>NUCLEOTIDE SEQUENCE [LARGE SCALE GENOMIC DNA]</scope>
    <source>
        <strain evidence="5">NIES-2863</strain>
    </source>
</reference>
<feature type="compositionally biased region" description="Low complexity" evidence="3">
    <location>
        <begin position="340"/>
        <end position="359"/>
    </location>
</feature>
<dbReference type="InterPro" id="IPR003817">
    <property type="entry name" value="PS_Dcarbxylase"/>
</dbReference>
<dbReference type="Proteomes" id="UP000075714">
    <property type="component" value="Unassembled WGS sequence"/>
</dbReference>
<comment type="caution">
    <text evidence="4">The sequence shown here is derived from an EMBL/GenBank/DDBJ whole genome shotgun (WGS) entry which is preliminary data.</text>
</comment>
<protein>
    <recommendedName>
        <fullName evidence="6">Phosphatidylserine decarboxylase</fullName>
    </recommendedName>
</protein>
<dbReference type="PANTHER" id="PTHR10067:SF17">
    <property type="entry name" value="PHOSPHATIDYLSERINE DECARBOXYLASE PROENZYME 2"/>
    <property type="match status" value="1"/>
</dbReference>
<dbReference type="AlphaFoldDB" id="A0A150GUE6"/>
<sequence>MGGLISKFDYWETSHCLVDRETGQRINEPLPFPQAFRRAFLYSTPLGHMVLSFPPSWWIIGWQHKRLATYANSPRSKKDIQQLIKDYNIDTSSSEKPVEEFATLQEFFARKLKPELRPISQPDDPRLAVMPADSRCVVYDSVDSAHRFWIKGRHFSVPALLGLPAGAHTPWDDCNIAINRQACKAYKGSCFFYVRFARDAGLAPMDCHRLHACTPGRVARISMHGRRFMGSEWAATHSSMNVMAENERMVMEIDSPEFGPVVQVMIGASDVGSIVSLVKEGQTVRKADEVAYFGFGGSMMATLFVSGSIEFEPDLRKHTAASCETRVNYGSPLGRATGHGRQAPAEPGQQQQQQPQPRE</sequence>
<dbReference type="GO" id="GO:0004609">
    <property type="term" value="F:phosphatidylserine decarboxylase activity"/>
    <property type="evidence" value="ECO:0007669"/>
    <property type="project" value="InterPro"/>
</dbReference>
<feature type="region of interest" description="Disordered" evidence="3">
    <location>
        <begin position="328"/>
        <end position="359"/>
    </location>
</feature>
<keyword evidence="5" id="KW-1185">Reference proteome</keyword>
<dbReference type="Pfam" id="PF02666">
    <property type="entry name" value="PS_Dcarbxylase"/>
    <property type="match status" value="1"/>
</dbReference>
<evidence type="ECO:0000256" key="1">
    <source>
        <dbReference type="ARBA" id="ARBA00022793"/>
    </source>
</evidence>
<dbReference type="EMBL" id="LSYV01000008">
    <property type="protein sequence ID" value="KXZ53485.1"/>
    <property type="molecule type" value="Genomic_DNA"/>
</dbReference>
<keyword evidence="1" id="KW-0210">Decarboxylase</keyword>
<dbReference type="STRING" id="33097.A0A150GUE6"/>
<name>A0A150GUE6_GONPE</name>
<dbReference type="OrthoDB" id="5973539at2759"/>
<accession>A0A150GUE6</accession>
<keyword evidence="2" id="KW-0456">Lyase</keyword>